<dbReference type="Proteomes" id="UP001319846">
    <property type="component" value="Unassembled WGS sequence"/>
</dbReference>
<proteinExistence type="predicted"/>
<accession>A0ACC5VYV5</accession>
<evidence type="ECO:0000313" key="1">
    <source>
        <dbReference type="EMBL" id="MBZ5488929.1"/>
    </source>
</evidence>
<evidence type="ECO:0000313" key="2">
    <source>
        <dbReference type="Proteomes" id="UP001319846"/>
    </source>
</evidence>
<dbReference type="EMBL" id="JABYQT010000013">
    <property type="protein sequence ID" value="MBZ5488929.1"/>
    <property type="molecule type" value="Genomic_DNA"/>
</dbReference>
<reference evidence="1" key="1">
    <citation type="submission" date="2020-06" db="EMBL/GenBank/DDBJ databases">
        <title>Whole Genome Sequence of Halomonas aquamarina MB598.</title>
        <authorList>
            <person name="Pervaiz M."/>
            <person name="Fariq A."/>
            <person name="Yasmin A."/>
            <person name="Welch M."/>
        </authorList>
    </citation>
    <scope>NUCLEOTIDE SEQUENCE</scope>
    <source>
        <strain evidence="1">MB598</strain>
    </source>
</reference>
<keyword evidence="2" id="KW-1185">Reference proteome</keyword>
<name>A0ACC5VYV5_9GAMM</name>
<organism evidence="1 2">
    <name type="scientific">Vreelandella aquamarina</name>
    <dbReference type="NCBI Taxonomy" id="77097"/>
    <lineage>
        <taxon>Bacteria</taxon>
        <taxon>Pseudomonadati</taxon>
        <taxon>Pseudomonadota</taxon>
        <taxon>Gammaproteobacteria</taxon>
        <taxon>Oceanospirillales</taxon>
        <taxon>Halomonadaceae</taxon>
        <taxon>Vreelandella</taxon>
    </lineage>
</organism>
<protein>
    <submittedName>
        <fullName evidence="1">YqaE/Pmp3 family membrane protein</fullName>
    </submittedName>
</protein>
<gene>
    <name evidence="1" type="ORF">HW452_15500</name>
</gene>
<comment type="caution">
    <text evidence="1">The sequence shown here is derived from an EMBL/GenBank/DDBJ whole genome shotgun (WGS) entry which is preliminary data.</text>
</comment>
<sequence>MDAREYLNRKGIGVEREPERPNTLEEKAWERARGAGMQRPRSGTPHDWEDWERHHDDIAQDAESLEQKIDKQAHRKGHADTPSGAKAQDAVGHFTPAAVTPPGVADGDVARDTATTPKSASQEVRQPHRVENETGSLKAAYCLLAVLLPPLALGLTDAGSRRIGISVILTLLGWLPGVIHALMWLARR</sequence>